<protein>
    <submittedName>
        <fullName evidence="4">YCII-related domain-containing protein</fullName>
    </submittedName>
</protein>
<dbReference type="EMBL" id="FOUT01000003">
    <property type="protein sequence ID" value="SFM86458.1"/>
    <property type="molecule type" value="Genomic_DNA"/>
</dbReference>
<sequence length="152" mass="16868">MKKTLLLFTFFLSFTSSYAQNDNPKYDASLAQQLGADEYGMKNYVFVLLKTGTNTTKDKQFIADCFAGHMANIAKLANVKKLIVAGPMGKNEANLRGIFILNVATIEEANKLLETDPAIKANLLSAEVFPWYGSAALPEYLPFHEKVSKKNH</sequence>
<evidence type="ECO:0000256" key="2">
    <source>
        <dbReference type="SAM" id="SignalP"/>
    </source>
</evidence>
<organism evidence="4 5">
    <name type="scientific">Flavobacterium succinicans</name>
    <dbReference type="NCBI Taxonomy" id="29536"/>
    <lineage>
        <taxon>Bacteria</taxon>
        <taxon>Pseudomonadati</taxon>
        <taxon>Bacteroidota</taxon>
        <taxon>Flavobacteriia</taxon>
        <taxon>Flavobacteriales</taxon>
        <taxon>Flavobacteriaceae</taxon>
        <taxon>Flavobacterium</taxon>
    </lineage>
</organism>
<dbReference type="RefSeq" id="WP_024981074.1">
    <property type="nucleotide sequence ID" value="NZ_CBCRUM010000002.1"/>
</dbReference>
<evidence type="ECO:0000313" key="5">
    <source>
        <dbReference type="Proteomes" id="UP000182961"/>
    </source>
</evidence>
<name>A0A1I4UBX7_9FLAO</name>
<feature type="signal peptide" evidence="2">
    <location>
        <begin position="1"/>
        <end position="19"/>
    </location>
</feature>
<dbReference type="SUPFAM" id="SSF54909">
    <property type="entry name" value="Dimeric alpha+beta barrel"/>
    <property type="match status" value="1"/>
</dbReference>
<keyword evidence="5" id="KW-1185">Reference proteome</keyword>
<evidence type="ECO:0000256" key="1">
    <source>
        <dbReference type="ARBA" id="ARBA00007689"/>
    </source>
</evidence>
<dbReference type="AlphaFoldDB" id="A0A1I4UBX7"/>
<gene>
    <name evidence="4" type="ORF">SAMN05444143_10397</name>
</gene>
<dbReference type="Pfam" id="PF03795">
    <property type="entry name" value="YCII"/>
    <property type="match status" value="1"/>
</dbReference>
<comment type="similarity">
    <text evidence="1">Belongs to the YciI family.</text>
</comment>
<feature type="chain" id="PRO_5010209615" evidence="2">
    <location>
        <begin position="20"/>
        <end position="152"/>
    </location>
</feature>
<dbReference type="InterPro" id="IPR011008">
    <property type="entry name" value="Dimeric_a/b-barrel"/>
</dbReference>
<feature type="domain" description="YCII-related" evidence="3">
    <location>
        <begin position="62"/>
        <end position="131"/>
    </location>
</feature>
<accession>A0A1I4UBX7</accession>
<evidence type="ECO:0000313" key="4">
    <source>
        <dbReference type="EMBL" id="SFM86458.1"/>
    </source>
</evidence>
<reference evidence="5" key="1">
    <citation type="submission" date="2016-10" db="EMBL/GenBank/DDBJ databases">
        <authorList>
            <person name="Varghese N."/>
            <person name="Submissions S."/>
        </authorList>
    </citation>
    <scope>NUCLEOTIDE SEQUENCE [LARGE SCALE GENOMIC DNA]</scope>
    <source>
        <strain evidence="5">DSM 4002</strain>
    </source>
</reference>
<keyword evidence="2" id="KW-0732">Signal</keyword>
<dbReference type="Gene3D" id="3.30.70.1060">
    <property type="entry name" value="Dimeric alpha+beta barrel"/>
    <property type="match status" value="1"/>
</dbReference>
<proteinExistence type="inferred from homology"/>
<dbReference type="InterPro" id="IPR005545">
    <property type="entry name" value="YCII"/>
</dbReference>
<dbReference type="eggNOG" id="COG2350">
    <property type="taxonomic scope" value="Bacteria"/>
</dbReference>
<dbReference type="Proteomes" id="UP000182961">
    <property type="component" value="Unassembled WGS sequence"/>
</dbReference>
<evidence type="ECO:0000259" key="3">
    <source>
        <dbReference type="Pfam" id="PF03795"/>
    </source>
</evidence>